<accession>A0ABP4FSL5</accession>
<comment type="caution">
    <text evidence="2">The sequence shown here is derived from an EMBL/GenBank/DDBJ whole genome shotgun (WGS) entry which is preliminary data.</text>
</comment>
<evidence type="ECO:0000313" key="3">
    <source>
        <dbReference type="Proteomes" id="UP001501371"/>
    </source>
</evidence>
<dbReference type="Proteomes" id="UP001501371">
    <property type="component" value="Unassembled WGS sequence"/>
</dbReference>
<gene>
    <name evidence="2" type="ORF">GCM10009654_58300</name>
</gene>
<sequence length="148" mass="14853">MNDSMTGHAGSPVQALPGGEAELRLVVRLEWEDVAALGQEASRLAAQMKRPVSLDEAASHRLRSRTTHRAKPAQDWPVTSASSTGSGAAPGATAATAPPAVTAAPPQAAAPAGVSSLAARTPGEHARQAIEKINGTAGVPHTGGQTSA</sequence>
<feature type="compositionally biased region" description="Low complexity" evidence="1">
    <location>
        <begin position="77"/>
        <end position="119"/>
    </location>
</feature>
<organism evidence="2 3">
    <name type="scientific">Streptomyces hebeiensis</name>
    <dbReference type="NCBI Taxonomy" id="229486"/>
    <lineage>
        <taxon>Bacteria</taxon>
        <taxon>Bacillati</taxon>
        <taxon>Actinomycetota</taxon>
        <taxon>Actinomycetes</taxon>
        <taxon>Kitasatosporales</taxon>
        <taxon>Streptomycetaceae</taxon>
        <taxon>Streptomyces</taxon>
    </lineage>
</organism>
<name>A0ABP4FSL5_9ACTN</name>
<evidence type="ECO:0000256" key="1">
    <source>
        <dbReference type="SAM" id="MobiDB-lite"/>
    </source>
</evidence>
<reference evidence="3" key="1">
    <citation type="journal article" date="2019" name="Int. J. Syst. Evol. Microbiol.">
        <title>The Global Catalogue of Microorganisms (GCM) 10K type strain sequencing project: providing services to taxonomists for standard genome sequencing and annotation.</title>
        <authorList>
            <consortium name="The Broad Institute Genomics Platform"/>
            <consortium name="The Broad Institute Genome Sequencing Center for Infectious Disease"/>
            <person name="Wu L."/>
            <person name="Ma J."/>
        </authorList>
    </citation>
    <scope>NUCLEOTIDE SEQUENCE [LARGE SCALE GENOMIC DNA]</scope>
    <source>
        <strain evidence="3">JCM 12696</strain>
    </source>
</reference>
<dbReference type="EMBL" id="BAAAKV010000070">
    <property type="protein sequence ID" value="GAA1193458.1"/>
    <property type="molecule type" value="Genomic_DNA"/>
</dbReference>
<dbReference type="RefSeq" id="WP_344283026.1">
    <property type="nucleotide sequence ID" value="NZ_BAAAKV010000070.1"/>
</dbReference>
<feature type="region of interest" description="Disordered" evidence="1">
    <location>
        <begin position="49"/>
        <end position="148"/>
    </location>
</feature>
<evidence type="ECO:0000313" key="2">
    <source>
        <dbReference type="EMBL" id="GAA1193458.1"/>
    </source>
</evidence>
<keyword evidence="3" id="KW-1185">Reference proteome</keyword>
<protein>
    <submittedName>
        <fullName evidence="2">Uncharacterized protein</fullName>
    </submittedName>
</protein>
<proteinExistence type="predicted"/>
<feature type="compositionally biased region" description="Basic residues" evidence="1">
    <location>
        <begin position="60"/>
        <end position="71"/>
    </location>
</feature>